<keyword evidence="8" id="KW-0010">Activator</keyword>
<comment type="similarity">
    <text evidence="2">Belongs to the p53 family.</text>
</comment>
<comment type="cofactor">
    <cofactor evidence="11">
        <name>Zn(2+)</name>
        <dbReference type="ChEBI" id="CHEBI:29105"/>
    </cofactor>
    <text evidence="11">Binds 1 zinc ion per subunit.</text>
</comment>
<feature type="binding site" evidence="11">
    <location>
        <position position="119"/>
    </location>
    <ligand>
        <name>Zn(2+)</name>
        <dbReference type="ChEBI" id="CHEBI:29105"/>
    </ligand>
</feature>
<comment type="subcellular location">
    <subcellularLocation>
        <location evidence="1">Nucleus</location>
    </subcellularLocation>
</comment>
<dbReference type="InterPro" id="IPR002117">
    <property type="entry name" value="p53_tumour_suppressor"/>
</dbReference>
<evidence type="ECO:0000256" key="13">
    <source>
        <dbReference type="SAM" id="MobiDB-lite"/>
    </source>
</evidence>
<accession>A0A7R9P6Y0</accession>
<dbReference type="GO" id="GO:0005634">
    <property type="term" value="C:nucleus"/>
    <property type="evidence" value="ECO:0007669"/>
    <property type="project" value="UniProtKB-SubCell"/>
</dbReference>
<keyword evidence="3" id="KW-0053">Apoptosis</keyword>
<keyword evidence="7" id="KW-0238">DNA-binding</keyword>
<gene>
    <name evidence="15" type="ORF">TCMB3V08_LOCUS4983</name>
</gene>
<evidence type="ECO:0000313" key="15">
    <source>
        <dbReference type="EMBL" id="CAD7572330.1"/>
    </source>
</evidence>
<feature type="binding site" evidence="11">
    <location>
        <position position="116"/>
    </location>
    <ligand>
        <name>Zn(2+)</name>
        <dbReference type="ChEBI" id="CHEBI:29105"/>
    </ligand>
</feature>
<dbReference type="PRINTS" id="PR00386">
    <property type="entry name" value="P53SUPPRESSR"/>
</dbReference>
<dbReference type="CDD" id="cd08367">
    <property type="entry name" value="P53"/>
    <property type="match status" value="1"/>
</dbReference>
<dbReference type="GO" id="GO:0000978">
    <property type="term" value="F:RNA polymerase II cis-regulatory region sequence-specific DNA binding"/>
    <property type="evidence" value="ECO:0007669"/>
    <property type="project" value="TreeGrafter"/>
</dbReference>
<proteinExistence type="inferred from homology"/>
<keyword evidence="9" id="KW-0804">Transcription</keyword>
<feature type="binding site" evidence="11">
    <location>
        <position position="184"/>
    </location>
    <ligand>
        <name>Zn(2+)</name>
        <dbReference type="ChEBI" id="CHEBI:29105"/>
    </ligand>
</feature>
<dbReference type="InterPro" id="IPR012346">
    <property type="entry name" value="p53/RUNT-type_TF_DNA-bd_sf"/>
</dbReference>
<keyword evidence="5 11" id="KW-0862">Zinc</keyword>
<dbReference type="Pfam" id="PF00870">
    <property type="entry name" value="P53"/>
    <property type="match status" value="1"/>
</dbReference>
<dbReference type="InterPro" id="IPR011615">
    <property type="entry name" value="p53_DNA-bd"/>
</dbReference>
<dbReference type="GO" id="GO:0006915">
    <property type="term" value="P:apoptotic process"/>
    <property type="evidence" value="ECO:0007669"/>
    <property type="project" value="UniProtKB-KW"/>
</dbReference>
<dbReference type="SUPFAM" id="SSF49417">
    <property type="entry name" value="p53-like transcription factors"/>
    <property type="match status" value="1"/>
</dbReference>
<dbReference type="Gene3D" id="2.60.40.720">
    <property type="match status" value="1"/>
</dbReference>
<keyword evidence="6" id="KW-0805">Transcription regulation</keyword>
<sequence>MGEEFFTLFDQPPMPSASNHSLEVAVSSSSSSSSPTGSLPCNQAWPGPYKFELLLNSSFAERCNWVYLLETNKLFVNMEKSVPVQVKLESFVPGLYLRALPVFVRDDDLKDSVRRCFIHIAVDNPSNKGYENILDHVIRCKDPAAVYDYNTTSGRYSVVVPVRFPSSGTDTVTMLYTFMCKTSCIGGMNRRPIEVIFTLETEDGTVVGRNSLNVRVCSCPKRDSAKEEKDLAKAAESGDPPENPCKRVTDTNTIKRKKETGTDTMHLECLTKDAQVFAAMMHSYYKFRDDSPPELKSVVMTQLANIISDRMKPRSGDWAEKPPPVHPTEIRTSISPSSAVELNTTSTLANYATEPVLDDDGHRLIIMARLEVMWCIKWSWEHDAFSEVPE</sequence>
<evidence type="ECO:0000256" key="7">
    <source>
        <dbReference type="ARBA" id="ARBA00023125"/>
    </source>
</evidence>
<reference evidence="15" key="1">
    <citation type="submission" date="2020-11" db="EMBL/GenBank/DDBJ databases">
        <authorList>
            <person name="Tran Van P."/>
        </authorList>
    </citation>
    <scope>NUCLEOTIDE SEQUENCE</scope>
</reference>
<dbReference type="GO" id="GO:0046872">
    <property type="term" value="F:metal ion binding"/>
    <property type="evidence" value="ECO:0007669"/>
    <property type="project" value="UniProtKB-KW"/>
</dbReference>
<feature type="region of interest" description="Disordered" evidence="13">
    <location>
        <begin position="228"/>
        <end position="259"/>
    </location>
</feature>
<dbReference type="PANTHER" id="PTHR11447">
    <property type="entry name" value="CELLULAR TUMOR ANTIGEN P53"/>
    <property type="match status" value="1"/>
</dbReference>
<dbReference type="GO" id="GO:0000981">
    <property type="term" value="F:DNA-binding transcription factor activity, RNA polymerase II-specific"/>
    <property type="evidence" value="ECO:0007669"/>
    <property type="project" value="TreeGrafter"/>
</dbReference>
<evidence type="ECO:0000256" key="6">
    <source>
        <dbReference type="ARBA" id="ARBA00023015"/>
    </source>
</evidence>
<dbReference type="AlphaFoldDB" id="A0A7R9P6Y0"/>
<dbReference type="EMBL" id="OE180959">
    <property type="protein sequence ID" value="CAD7572330.1"/>
    <property type="molecule type" value="Genomic_DNA"/>
</dbReference>
<feature type="domain" description="p53 DNA-binding" evidence="14">
    <location>
        <begin position="42"/>
        <end position="230"/>
    </location>
</feature>
<evidence type="ECO:0000256" key="8">
    <source>
        <dbReference type="ARBA" id="ARBA00023159"/>
    </source>
</evidence>
<evidence type="ECO:0000259" key="14">
    <source>
        <dbReference type="Pfam" id="PF00870"/>
    </source>
</evidence>
<feature type="binding site" evidence="11">
    <location>
        <position position="180"/>
    </location>
    <ligand>
        <name>Zn(2+)</name>
        <dbReference type="ChEBI" id="CHEBI:29105"/>
    </ligand>
</feature>
<evidence type="ECO:0000256" key="1">
    <source>
        <dbReference type="ARBA" id="ARBA00004123"/>
    </source>
</evidence>
<dbReference type="PANTHER" id="PTHR11447:SF16">
    <property type="entry name" value="P53 PROTEIN LONG FORM VARIANT 1"/>
    <property type="match status" value="1"/>
</dbReference>
<evidence type="ECO:0000256" key="2">
    <source>
        <dbReference type="ARBA" id="ARBA00006167"/>
    </source>
</evidence>
<feature type="cross-link" description="Glycyl lysine isopeptide (Lys-Gly) (interchain with G-Cter in ubiquitin)" evidence="12">
    <location>
        <position position="233"/>
    </location>
</feature>
<evidence type="ECO:0000256" key="11">
    <source>
        <dbReference type="PIRSR" id="PIRSR602117-1"/>
    </source>
</evidence>
<evidence type="ECO:0000256" key="12">
    <source>
        <dbReference type="PIRSR" id="PIRSR602117-3"/>
    </source>
</evidence>
<evidence type="ECO:0000256" key="9">
    <source>
        <dbReference type="ARBA" id="ARBA00023163"/>
    </source>
</evidence>
<evidence type="ECO:0000256" key="4">
    <source>
        <dbReference type="ARBA" id="ARBA00022723"/>
    </source>
</evidence>
<evidence type="ECO:0000256" key="5">
    <source>
        <dbReference type="ARBA" id="ARBA00022833"/>
    </source>
</evidence>
<evidence type="ECO:0000256" key="3">
    <source>
        <dbReference type="ARBA" id="ARBA00022703"/>
    </source>
</evidence>
<name>A0A7R9P6Y0_TIMCA</name>
<evidence type="ECO:0000256" key="10">
    <source>
        <dbReference type="ARBA" id="ARBA00023242"/>
    </source>
</evidence>
<organism evidence="15">
    <name type="scientific">Timema californicum</name>
    <name type="common">California timema</name>
    <name type="synonym">Walking stick</name>
    <dbReference type="NCBI Taxonomy" id="61474"/>
    <lineage>
        <taxon>Eukaryota</taxon>
        <taxon>Metazoa</taxon>
        <taxon>Ecdysozoa</taxon>
        <taxon>Arthropoda</taxon>
        <taxon>Hexapoda</taxon>
        <taxon>Insecta</taxon>
        <taxon>Pterygota</taxon>
        <taxon>Neoptera</taxon>
        <taxon>Polyneoptera</taxon>
        <taxon>Phasmatodea</taxon>
        <taxon>Timematodea</taxon>
        <taxon>Timematoidea</taxon>
        <taxon>Timematidae</taxon>
        <taxon>Timema</taxon>
    </lineage>
</organism>
<keyword evidence="4 11" id="KW-0479">Metal-binding</keyword>
<protein>
    <submittedName>
        <fullName evidence="15">(California timema) hypothetical protein</fullName>
    </submittedName>
</protein>
<keyword evidence="10" id="KW-0539">Nucleus</keyword>
<dbReference type="InterPro" id="IPR008967">
    <property type="entry name" value="p53-like_TF_DNA-bd_sf"/>
</dbReference>